<dbReference type="SMART" id="SM00327">
    <property type="entry name" value="VWA"/>
    <property type="match status" value="1"/>
</dbReference>
<protein>
    <submittedName>
        <fullName evidence="5">Curli production assembly/transport component csgg</fullName>
    </submittedName>
</protein>
<evidence type="ECO:0000256" key="2">
    <source>
        <dbReference type="ARBA" id="ARBA00022525"/>
    </source>
</evidence>
<keyword evidence="3" id="KW-0732">Signal</keyword>
<dbReference type="AlphaFoldDB" id="A0A4U8YI10"/>
<sequence>MKRLAPLLCLMLLFWGCTETLNHRSVPPEPVEAEKAMPPLPTFGMHADEGVMTREAKSAPVRKRGLGAPSASASGLKAAYADDNRQFNHFLDFLETYKEVPHIPADVSERITLSVLDQKGRTLPDCTVRIALGGKTVETGKTTADGIFRTYPALYAGTAQTLTATLRYADLEKKISLDRSGRRDVTVTLDTHRALPAAVPLDLLFILDTTGSMGEEIEQLKTSIDLINLNLSQLSVRPLIRYGMVMYRDAGDEYVTRTIPFTTDLEAFRQRLSRVRAGGGGDTPEDLESALQKGIDEMDWNEAGIRLAFAVTDAPPHLDYDHAFTYMDAAHTAREKGIKIFSVGTGGLSLAGEYVLRQLSQLTGGAYIFLTYGERGESDGGAPGSVSHHTGANFTSDKLEAVIINIARNELNHLVAQPDETHGEYFEGVAGSQKPDEVTAELFEKAVGQLADYAAISLSGKPATAVLPLASELSGPDASYLTSALLIAATRHPLFTVVERDNTSAIADEITLGLSGFVDEETAARAGRLTGAELLMAGRVVTSGSRVDVIVRLVRVETGEVLSATRILMDTSLLPSAWD</sequence>
<dbReference type="Gene3D" id="3.40.50.10610">
    <property type="entry name" value="ABC-type transport auxiliary lipoprotein component"/>
    <property type="match status" value="1"/>
</dbReference>
<feature type="domain" description="VWFA" evidence="4">
    <location>
        <begin position="202"/>
        <end position="369"/>
    </location>
</feature>
<proteinExistence type="predicted"/>
<keyword evidence="2" id="KW-0964">Secreted</keyword>
<dbReference type="PROSITE" id="PS50234">
    <property type="entry name" value="VWFA"/>
    <property type="match status" value="1"/>
</dbReference>
<gene>
    <name evidence="5" type="ORF">MSL71_8840</name>
</gene>
<dbReference type="PANTHER" id="PTHR47763:SF1">
    <property type="entry name" value="DUF659 DOMAIN-CONTAINING PROTEIN"/>
    <property type="match status" value="1"/>
</dbReference>
<dbReference type="GO" id="GO:0030288">
    <property type="term" value="C:outer membrane-bounded periplasmic space"/>
    <property type="evidence" value="ECO:0007669"/>
    <property type="project" value="InterPro"/>
</dbReference>
<dbReference type="InterPro" id="IPR052969">
    <property type="entry name" value="Thr-specific_kinase-like"/>
</dbReference>
<dbReference type="PANTHER" id="PTHR47763">
    <property type="entry name" value="ALPHA-PROTEIN KINASE VWKA"/>
    <property type="match status" value="1"/>
</dbReference>
<evidence type="ECO:0000256" key="1">
    <source>
        <dbReference type="ARBA" id="ARBA00004613"/>
    </source>
</evidence>
<comment type="subcellular location">
    <subcellularLocation>
        <location evidence="1">Secreted</location>
    </subcellularLocation>
</comment>
<dbReference type="Proteomes" id="UP000507962">
    <property type="component" value="Unassembled WGS sequence"/>
</dbReference>
<evidence type="ECO:0000259" key="4">
    <source>
        <dbReference type="PROSITE" id="PS50234"/>
    </source>
</evidence>
<organism evidence="5 6">
    <name type="scientific">Desulfoluna butyratoxydans</name>
    <dbReference type="NCBI Taxonomy" id="231438"/>
    <lineage>
        <taxon>Bacteria</taxon>
        <taxon>Pseudomonadati</taxon>
        <taxon>Thermodesulfobacteriota</taxon>
        <taxon>Desulfobacteria</taxon>
        <taxon>Desulfobacterales</taxon>
        <taxon>Desulfolunaceae</taxon>
        <taxon>Desulfoluna</taxon>
    </lineage>
</organism>
<dbReference type="SUPFAM" id="SSF53300">
    <property type="entry name" value="vWA-like"/>
    <property type="match status" value="1"/>
</dbReference>
<dbReference type="EMBL" id="CAADHO010000001">
    <property type="protein sequence ID" value="VFQ43256.1"/>
    <property type="molecule type" value="Genomic_DNA"/>
</dbReference>
<dbReference type="InterPro" id="IPR005534">
    <property type="entry name" value="Curli_assmbl/transp-comp_CsgG"/>
</dbReference>
<dbReference type="InterPro" id="IPR056861">
    <property type="entry name" value="HMCN1-like_VWA"/>
</dbReference>
<accession>A0A4U8YI10</accession>
<name>A0A4U8YI10_9BACT</name>
<evidence type="ECO:0000313" key="6">
    <source>
        <dbReference type="Proteomes" id="UP000507962"/>
    </source>
</evidence>
<dbReference type="InterPro" id="IPR036465">
    <property type="entry name" value="vWFA_dom_sf"/>
</dbReference>
<dbReference type="Gene3D" id="3.40.50.410">
    <property type="entry name" value="von Willebrand factor, type A domain"/>
    <property type="match status" value="1"/>
</dbReference>
<dbReference type="CDD" id="cd00198">
    <property type="entry name" value="vWFA"/>
    <property type="match status" value="1"/>
</dbReference>
<dbReference type="RefSeq" id="WP_180137429.1">
    <property type="nucleotide sequence ID" value="NZ_CAADHO010000001.1"/>
</dbReference>
<dbReference type="Pfam" id="PF03783">
    <property type="entry name" value="CsgG"/>
    <property type="match status" value="1"/>
</dbReference>
<evidence type="ECO:0000256" key="3">
    <source>
        <dbReference type="ARBA" id="ARBA00022729"/>
    </source>
</evidence>
<keyword evidence="6" id="KW-1185">Reference proteome</keyword>
<dbReference type="GO" id="GO:0004674">
    <property type="term" value="F:protein serine/threonine kinase activity"/>
    <property type="evidence" value="ECO:0007669"/>
    <property type="project" value="TreeGrafter"/>
</dbReference>
<dbReference type="InterPro" id="IPR002035">
    <property type="entry name" value="VWF_A"/>
</dbReference>
<evidence type="ECO:0000313" key="5">
    <source>
        <dbReference type="EMBL" id="VFQ43256.1"/>
    </source>
</evidence>
<reference evidence="5 6" key="1">
    <citation type="submission" date="2019-03" db="EMBL/GenBank/DDBJ databases">
        <authorList>
            <person name="Nijsse B."/>
        </authorList>
    </citation>
    <scope>NUCLEOTIDE SEQUENCE [LARGE SCALE GENOMIC DNA]</scope>
    <source>
        <strain evidence="5">Desulfoluna butyratoxydans MSL71</strain>
    </source>
</reference>
<dbReference type="Pfam" id="PF25106">
    <property type="entry name" value="VWA_4"/>
    <property type="match status" value="1"/>
</dbReference>
<dbReference type="GO" id="GO:0005737">
    <property type="term" value="C:cytoplasm"/>
    <property type="evidence" value="ECO:0007669"/>
    <property type="project" value="TreeGrafter"/>
</dbReference>